<dbReference type="AlphaFoldDB" id="A0A2D4PXK1"/>
<reference evidence="1" key="2">
    <citation type="submission" date="2017-11" db="EMBL/GenBank/DDBJ databases">
        <title>Coralsnake Venomics: Analyses of Venom Gland Transcriptomes and Proteomes of Six Brazilian Taxa.</title>
        <authorList>
            <person name="Aird S.D."/>
            <person name="Jorge da Silva N."/>
            <person name="Qiu L."/>
            <person name="Villar-Briones A."/>
            <person name="Aparecida-Saddi V."/>
            <person name="Campos-Telles M.P."/>
            <person name="Grau M."/>
            <person name="Mikheyev A.S."/>
        </authorList>
    </citation>
    <scope>NUCLEOTIDE SEQUENCE</scope>
    <source>
        <tissue evidence="1">Venom_gland</tissue>
    </source>
</reference>
<proteinExistence type="predicted"/>
<reference evidence="1" key="1">
    <citation type="submission" date="2017-07" db="EMBL/GenBank/DDBJ databases">
        <authorList>
            <person name="Mikheyev A."/>
            <person name="Grau M."/>
        </authorList>
    </citation>
    <scope>NUCLEOTIDE SEQUENCE</scope>
    <source>
        <tissue evidence="1">Venom_gland</tissue>
    </source>
</reference>
<accession>A0A2D4PXK1</accession>
<name>A0A2D4PXK1_MICSU</name>
<protein>
    <submittedName>
        <fullName evidence="1">Uncharacterized protein</fullName>
    </submittedName>
</protein>
<dbReference type="EMBL" id="IACN01094826">
    <property type="protein sequence ID" value="LAB61959.1"/>
    <property type="molecule type" value="Transcribed_RNA"/>
</dbReference>
<sequence>MLPYGRLVRQEMRKVFLDHIKVLFNPVSHFSSWPCCASEKLTGEIRRQCPIPAVPLQLLKLEPYSTDPRGGGFYQEDTGRLCMGWRQIWLGKHLPLFLPN</sequence>
<organism evidence="1">
    <name type="scientific">Micrurus surinamensis</name>
    <name type="common">Surinam coral snake</name>
    <dbReference type="NCBI Taxonomy" id="129470"/>
    <lineage>
        <taxon>Eukaryota</taxon>
        <taxon>Metazoa</taxon>
        <taxon>Chordata</taxon>
        <taxon>Craniata</taxon>
        <taxon>Vertebrata</taxon>
        <taxon>Euteleostomi</taxon>
        <taxon>Lepidosauria</taxon>
        <taxon>Squamata</taxon>
        <taxon>Bifurcata</taxon>
        <taxon>Unidentata</taxon>
        <taxon>Episquamata</taxon>
        <taxon>Toxicofera</taxon>
        <taxon>Serpentes</taxon>
        <taxon>Colubroidea</taxon>
        <taxon>Elapidae</taxon>
        <taxon>Elapinae</taxon>
        <taxon>Micrurus</taxon>
    </lineage>
</organism>
<evidence type="ECO:0000313" key="1">
    <source>
        <dbReference type="EMBL" id="LAB61959.1"/>
    </source>
</evidence>